<dbReference type="InterPro" id="IPR013525">
    <property type="entry name" value="ABC2_TM"/>
</dbReference>
<sequence>MRNVLTIFKRDVMRLLRVPAAWIIVFGLIFIPPLYAWFNVLGFWDPYGNTTNIHVAIVNEDKGADNELMGKVNLGSQIVTQLKGNHQLGWQFVDRDEAMNQVESGRSYAAIVIPGDFSEQLTGVVTDRNARPQLEYFVNEKANAIATKVTDTGASTVDKQVNNTFVSTASKVVSSAVNSTGDELNAAGQKASDEAISDLLAVRSNLAQVRSSIRQVNDKLNQIPSQTQEARQALKRAQTVQMNASQGLNSASGLLGQTQSGLNDFVNSSSNNLDQASNLLSQASGQANISLSQVTGGLTVANSSVGAIIDKAQNANDTNARLIADLEKLQLPGSTDVIAQLKKQNDNLGQSITNLQQLNTDTGQTISKTASLADTLNGTAQGTLATSSAARQNITSGALPELNKGLNTLSGAASALGAGLGTQGTLASQANATLDQLDQTAAATVKSLSTTDSYLGSLEGKLTTLSTDMSALGSSNALAKYFGSDGKLDVAKVADFMLSPTVLDTKVVYPVSSYGSGMAPLFVNLSLWVGAFMLMVIVKLEVDDEDLDNPTPGERYWGRWLLLAPMAAAQGLVTTVGSVLIGVQTASIPLFILTAMVTSLVYLSIMYALSTTFMHVGKALCIVLVILQIPGGSGLYPIEMMPTFFRKLYPFFPFTYSINAFRETIGGFYGNDWWKDMGKLLIFAFIFFILGLFGRPRLNNLNRLFAREIAASDMIVTEPVQQICHEFTLSQALAVLANKEEYRQEMVARATRFAKLYPKLKRGALIAAIIVPAILALTFSFTSGTMLVALATWIIWILAIIAFLMTIEMMRDSVVRQIRLGTLSDQAIRGMVYNYDKPRRKRANLETTAKPRQQQTQSDLEDTLTIPAPPQPEASATTAEGKSEVEGGEQA</sequence>
<reference evidence="8 9" key="1">
    <citation type="journal article" date="2023" name="Microbiol. Spectr.">
        <title>Symbiosis of Carpenter Bees with Uncharacterized Lactic Acid Bacteria Showing NAD Auxotrophy.</title>
        <authorList>
            <person name="Kawasaki S."/>
            <person name="Ozawa K."/>
            <person name="Mori T."/>
            <person name="Yamamoto A."/>
            <person name="Ito M."/>
            <person name="Ohkuma M."/>
            <person name="Sakamoto M."/>
            <person name="Matsutani M."/>
        </authorList>
    </citation>
    <scope>NUCLEOTIDE SEQUENCE [LARGE SCALE GENOMIC DNA]</scope>
    <source>
        <strain evidence="8 9">KimH</strain>
    </source>
</reference>
<dbReference type="NCBIfam" id="TIGR03062">
    <property type="entry name" value="pip_yhgE_Cterm"/>
    <property type="match status" value="1"/>
</dbReference>
<feature type="compositionally biased region" description="Polar residues" evidence="5">
    <location>
        <begin position="845"/>
        <end position="858"/>
    </location>
</feature>
<dbReference type="InterPro" id="IPR017500">
    <property type="entry name" value="Phage_infect_YhgE_N"/>
</dbReference>
<gene>
    <name evidence="8" type="ORF">KIMH_14850</name>
</gene>
<feature type="domain" description="ABC-2 type transporter transmembrane" evidence="7">
    <location>
        <begin position="525"/>
        <end position="664"/>
    </location>
</feature>
<evidence type="ECO:0000256" key="3">
    <source>
        <dbReference type="ARBA" id="ARBA00022989"/>
    </source>
</evidence>
<dbReference type="Proteomes" id="UP001321748">
    <property type="component" value="Chromosome"/>
</dbReference>
<feature type="transmembrane region" description="Helical" evidence="6">
    <location>
        <begin position="588"/>
        <end position="609"/>
    </location>
</feature>
<feature type="transmembrane region" description="Helical" evidence="6">
    <location>
        <begin position="21"/>
        <end position="44"/>
    </location>
</feature>
<feature type="transmembrane region" description="Helical" evidence="6">
    <location>
        <begin position="677"/>
        <end position="694"/>
    </location>
</feature>
<evidence type="ECO:0000256" key="2">
    <source>
        <dbReference type="ARBA" id="ARBA00022692"/>
    </source>
</evidence>
<organism evidence="8 9">
    <name type="scientific">Bombiscardovia apis</name>
    <dbReference type="NCBI Taxonomy" id="2932182"/>
    <lineage>
        <taxon>Bacteria</taxon>
        <taxon>Bacillati</taxon>
        <taxon>Actinomycetota</taxon>
        <taxon>Actinomycetes</taxon>
        <taxon>Bifidobacteriales</taxon>
        <taxon>Bifidobacteriaceae</taxon>
        <taxon>Bombiscardovia</taxon>
    </lineage>
</organism>
<evidence type="ECO:0000259" key="7">
    <source>
        <dbReference type="Pfam" id="PF01061"/>
    </source>
</evidence>
<feature type="transmembrane region" description="Helical" evidence="6">
    <location>
        <begin position="560"/>
        <end position="582"/>
    </location>
</feature>
<feature type="transmembrane region" description="Helical" evidence="6">
    <location>
        <begin position="787"/>
        <end position="807"/>
    </location>
</feature>
<keyword evidence="2 6" id="KW-0812">Transmembrane</keyword>
<keyword evidence="3 6" id="KW-1133">Transmembrane helix</keyword>
<dbReference type="RefSeq" id="WP_317642862.1">
    <property type="nucleotide sequence ID" value="NZ_AP026800.1"/>
</dbReference>
<dbReference type="NCBIfam" id="TIGR03061">
    <property type="entry name" value="pip_yhgE_Nterm"/>
    <property type="match status" value="1"/>
</dbReference>
<evidence type="ECO:0000256" key="6">
    <source>
        <dbReference type="SAM" id="Phobius"/>
    </source>
</evidence>
<dbReference type="InterPro" id="IPR017501">
    <property type="entry name" value="Phage_infect_YhgE_C"/>
</dbReference>
<feature type="transmembrane region" description="Helical" evidence="6">
    <location>
        <begin position="616"/>
        <end position="638"/>
    </location>
</feature>
<feature type="transmembrane region" description="Helical" evidence="6">
    <location>
        <begin position="763"/>
        <end position="781"/>
    </location>
</feature>
<evidence type="ECO:0000256" key="5">
    <source>
        <dbReference type="SAM" id="MobiDB-lite"/>
    </source>
</evidence>
<name>A0ABM8BEQ8_9BIFI</name>
<protein>
    <submittedName>
        <fullName evidence="8">Membrane protein</fullName>
    </submittedName>
</protein>
<evidence type="ECO:0000313" key="8">
    <source>
        <dbReference type="EMBL" id="BDR55374.1"/>
    </source>
</evidence>
<dbReference type="Gene3D" id="3.40.1710.10">
    <property type="entry name" value="abc type-2 transporter like domain"/>
    <property type="match status" value="1"/>
</dbReference>
<dbReference type="Pfam" id="PF01061">
    <property type="entry name" value="ABC2_membrane"/>
    <property type="match status" value="1"/>
</dbReference>
<feature type="region of interest" description="Disordered" evidence="5">
    <location>
        <begin position="842"/>
        <end position="891"/>
    </location>
</feature>
<evidence type="ECO:0000256" key="4">
    <source>
        <dbReference type="ARBA" id="ARBA00023136"/>
    </source>
</evidence>
<evidence type="ECO:0000313" key="9">
    <source>
        <dbReference type="Proteomes" id="UP001321748"/>
    </source>
</evidence>
<dbReference type="PANTHER" id="PTHR43077:SF10">
    <property type="entry name" value="TRANSPORT PERMEASE PROTEIN"/>
    <property type="match status" value="1"/>
</dbReference>
<dbReference type="EMBL" id="AP026800">
    <property type="protein sequence ID" value="BDR55374.1"/>
    <property type="molecule type" value="Genomic_DNA"/>
</dbReference>
<accession>A0ABM8BEQ8</accession>
<keyword evidence="4 6" id="KW-0472">Membrane</keyword>
<comment type="subcellular location">
    <subcellularLocation>
        <location evidence="1">Membrane</location>
        <topology evidence="1">Multi-pass membrane protein</topology>
    </subcellularLocation>
</comment>
<keyword evidence="9" id="KW-1185">Reference proteome</keyword>
<proteinExistence type="predicted"/>
<feature type="transmembrane region" description="Helical" evidence="6">
    <location>
        <begin position="521"/>
        <end position="540"/>
    </location>
</feature>
<dbReference type="PANTHER" id="PTHR43077">
    <property type="entry name" value="TRANSPORT PERMEASE YVFS-RELATED"/>
    <property type="match status" value="1"/>
</dbReference>
<dbReference type="InterPro" id="IPR051328">
    <property type="entry name" value="T7SS_ABC-Transporter"/>
</dbReference>
<evidence type="ECO:0000256" key="1">
    <source>
        <dbReference type="ARBA" id="ARBA00004141"/>
    </source>
</evidence>